<keyword evidence="1" id="KW-1133">Transmembrane helix</keyword>
<feature type="transmembrane region" description="Helical" evidence="1">
    <location>
        <begin position="6"/>
        <end position="31"/>
    </location>
</feature>
<keyword evidence="3" id="KW-1185">Reference proteome</keyword>
<proteinExistence type="predicted"/>
<accession>A0ABT9VCX9</accession>
<gene>
    <name evidence="2" type="ORF">J2S77_000783</name>
</gene>
<dbReference type="EMBL" id="JAUSTQ010000002">
    <property type="protein sequence ID" value="MDQ0158827.1"/>
    <property type="molecule type" value="Genomic_DNA"/>
</dbReference>
<name>A0ABT9VCX9_9BACI</name>
<organism evidence="2 3">
    <name type="scientific">Alkalibacillus salilacus</name>
    <dbReference type="NCBI Taxonomy" id="284582"/>
    <lineage>
        <taxon>Bacteria</taxon>
        <taxon>Bacillati</taxon>
        <taxon>Bacillota</taxon>
        <taxon>Bacilli</taxon>
        <taxon>Bacillales</taxon>
        <taxon>Bacillaceae</taxon>
        <taxon>Alkalibacillus</taxon>
    </lineage>
</organism>
<sequence>MKFNWAWLMLGAYALSIIGLALLIYSLIAIAV</sequence>
<dbReference type="Proteomes" id="UP001224359">
    <property type="component" value="Unassembled WGS sequence"/>
</dbReference>
<evidence type="ECO:0000313" key="3">
    <source>
        <dbReference type="Proteomes" id="UP001224359"/>
    </source>
</evidence>
<comment type="caution">
    <text evidence="2">The sequence shown here is derived from an EMBL/GenBank/DDBJ whole genome shotgun (WGS) entry which is preliminary data.</text>
</comment>
<reference evidence="2 3" key="1">
    <citation type="submission" date="2023-07" db="EMBL/GenBank/DDBJ databases">
        <title>Genomic Encyclopedia of Type Strains, Phase IV (KMG-IV): sequencing the most valuable type-strain genomes for metagenomic binning, comparative biology and taxonomic classification.</title>
        <authorList>
            <person name="Goeker M."/>
        </authorList>
    </citation>
    <scope>NUCLEOTIDE SEQUENCE [LARGE SCALE GENOMIC DNA]</scope>
    <source>
        <strain evidence="2 3">DSM 16460</strain>
    </source>
</reference>
<keyword evidence="1" id="KW-0812">Transmembrane</keyword>
<evidence type="ECO:0000313" key="2">
    <source>
        <dbReference type="EMBL" id="MDQ0158827.1"/>
    </source>
</evidence>
<protein>
    <submittedName>
        <fullName evidence="2">Uncharacterized protein</fullName>
    </submittedName>
</protein>
<keyword evidence="1" id="KW-0472">Membrane</keyword>
<evidence type="ECO:0000256" key="1">
    <source>
        <dbReference type="SAM" id="Phobius"/>
    </source>
</evidence>